<evidence type="ECO:0000313" key="1">
    <source>
        <dbReference type="EMBL" id="CAB4878707.1"/>
    </source>
</evidence>
<dbReference type="EMBL" id="CAFBLP010000027">
    <property type="protein sequence ID" value="CAB4878707.1"/>
    <property type="molecule type" value="Genomic_DNA"/>
</dbReference>
<sequence>MSPGWADDAPSPLAALVDAAAKIEWYGVLLQLSAVPEVGSVESVEALPSQYRPPMNTLPLDTWSIEKFRS</sequence>
<proteinExistence type="predicted"/>
<name>A0A6J7E6N4_9ZZZZ</name>
<reference evidence="1" key="1">
    <citation type="submission" date="2020-05" db="EMBL/GenBank/DDBJ databases">
        <authorList>
            <person name="Chiriac C."/>
            <person name="Salcher M."/>
            <person name="Ghai R."/>
            <person name="Kavagutti S V."/>
        </authorList>
    </citation>
    <scope>NUCLEOTIDE SEQUENCE</scope>
</reference>
<organism evidence="1">
    <name type="scientific">freshwater metagenome</name>
    <dbReference type="NCBI Taxonomy" id="449393"/>
    <lineage>
        <taxon>unclassified sequences</taxon>
        <taxon>metagenomes</taxon>
        <taxon>ecological metagenomes</taxon>
    </lineage>
</organism>
<gene>
    <name evidence="1" type="ORF">UFOPK3376_01296</name>
</gene>
<protein>
    <submittedName>
        <fullName evidence="1">Unannotated protein</fullName>
    </submittedName>
</protein>
<accession>A0A6J7E6N4</accession>
<dbReference type="AlphaFoldDB" id="A0A6J7E6N4"/>